<evidence type="ECO:0000256" key="11">
    <source>
        <dbReference type="ARBA" id="ARBA00023170"/>
    </source>
</evidence>
<dbReference type="OrthoDB" id="6414998at2759"/>
<evidence type="ECO:0000256" key="3">
    <source>
        <dbReference type="ARBA" id="ARBA00022543"/>
    </source>
</evidence>
<dbReference type="Gene3D" id="1.20.1070.10">
    <property type="entry name" value="Rhodopsin 7-helix transmembrane proteins"/>
    <property type="match status" value="1"/>
</dbReference>
<feature type="transmembrane region" description="Helical" evidence="15">
    <location>
        <begin position="202"/>
        <end position="226"/>
    </location>
</feature>
<keyword evidence="13" id="KW-0844">Vision</keyword>
<dbReference type="AlphaFoldDB" id="A0A8X6TAK8"/>
<keyword evidence="18" id="KW-1185">Reference proteome</keyword>
<name>A0A8X6TAK8_NEPPI</name>
<evidence type="ECO:0000313" key="17">
    <source>
        <dbReference type="EMBL" id="GFS87844.1"/>
    </source>
</evidence>
<comment type="caution">
    <text evidence="17">The sequence shown here is derived from an EMBL/GenBank/DDBJ whole genome shotgun (WGS) entry which is preliminary data.</text>
</comment>
<feature type="domain" description="G-protein coupled receptors family 1 profile" evidence="16">
    <location>
        <begin position="1"/>
        <end position="255"/>
    </location>
</feature>
<keyword evidence="3" id="KW-0600">Photoreceptor protein</keyword>
<evidence type="ECO:0000256" key="10">
    <source>
        <dbReference type="ARBA" id="ARBA00023136"/>
    </source>
</evidence>
<comment type="subcellular location">
    <subcellularLocation>
        <location evidence="1">Membrane</location>
        <topology evidence="1">Multi-pass membrane protein</topology>
    </subcellularLocation>
</comment>
<dbReference type="SUPFAM" id="SSF81321">
    <property type="entry name" value="Family A G protein-coupled receptor-like"/>
    <property type="match status" value="1"/>
</dbReference>
<dbReference type="PROSITE" id="PS50262">
    <property type="entry name" value="G_PROTEIN_RECEP_F1_2"/>
    <property type="match status" value="1"/>
</dbReference>
<dbReference type="PRINTS" id="PR00237">
    <property type="entry name" value="GPCRRHODOPSN"/>
</dbReference>
<reference evidence="17" key="1">
    <citation type="submission" date="2020-08" db="EMBL/GenBank/DDBJ databases">
        <title>Multicomponent nature underlies the extraordinary mechanical properties of spider dragline silk.</title>
        <authorList>
            <person name="Kono N."/>
            <person name="Nakamura H."/>
            <person name="Mori M."/>
            <person name="Yoshida Y."/>
            <person name="Ohtoshi R."/>
            <person name="Malay A.D."/>
            <person name="Moran D.A.P."/>
            <person name="Tomita M."/>
            <person name="Numata K."/>
            <person name="Arakawa K."/>
        </authorList>
    </citation>
    <scope>NUCLEOTIDE SEQUENCE</scope>
</reference>
<dbReference type="InterPro" id="IPR017452">
    <property type="entry name" value="GPCR_Rhodpsn_7TM"/>
</dbReference>
<dbReference type="Proteomes" id="UP000887013">
    <property type="component" value="Unassembled WGS sequence"/>
</dbReference>
<keyword evidence="9 14" id="KW-0297">G-protein coupled receptor</keyword>
<protein>
    <submittedName>
        <fullName evidence="17">Opsin, ultraviolet-sensitive</fullName>
    </submittedName>
</protein>
<evidence type="ECO:0000256" key="9">
    <source>
        <dbReference type="ARBA" id="ARBA00023040"/>
    </source>
</evidence>
<evidence type="ECO:0000256" key="14">
    <source>
        <dbReference type="RuleBase" id="RU000688"/>
    </source>
</evidence>
<evidence type="ECO:0000256" key="15">
    <source>
        <dbReference type="SAM" id="Phobius"/>
    </source>
</evidence>
<gene>
    <name evidence="17" type="primary">UVOP</name>
    <name evidence="17" type="ORF">NPIL_595661</name>
</gene>
<evidence type="ECO:0000313" key="18">
    <source>
        <dbReference type="Proteomes" id="UP000887013"/>
    </source>
</evidence>
<dbReference type="GO" id="GO:0004930">
    <property type="term" value="F:G protein-coupled receptor activity"/>
    <property type="evidence" value="ECO:0007669"/>
    <property type="project" value="UniProtKB-KW"/>
</dbReference>
<evidence type="ECO:0000256" key="6">
    <source>
        <dbReference type="ARBA" id="ARBA00022925"/>
    </source>
</evidence>
<feature type="transmembrane region" description="Helical" evidence="15">
    <location>
        <begin position="12"/>
        <end position="38"/>
    </location>
</feature>
<dbReference type="PROSITE" id="PS00237">
    <property type="entry name" value="G_PROTEIN_RECEP_F1_1"/>
    <property type="match status" value="1"/>
</dbReference>
<evidence type="ECO:0000256" key="4">
    <source>
        <dbReference type="ARBA" id="ARBA00022606"/>
    </source>
</evidence>
<sequence length="401" mass="45493">MFFRTRKLRKPSNYLVVNLAFTDFLMLHKIVIFVYNSFSGGPAAGPFWCTYYGLIGGLSGTSAIMTIAMMAIERYACVSRPLDPSSRMTRNRALFRVVFVWTYSAIFSFTPLLGLNRYVPEGYLTSCSFDYLTDELESQIFVMCFFVAAWCVPMIIVCRCYAGILISVNENQQIFLHHSQNYDVPDRNVENQKKLEMKLVKICFALILIWTASWTPYAVMALIGLFTDRSLLTPFGSMLPALFCKLASVSDPFVYGLSNRQFKNELIKKLPTSCRPRKLRDRESFIRRAISVRSQDRTISNENAEVSFSVEQRETALNEPSVNKVVECAPENAGTSEKNAGPSTELCAIRSSKSVSKVDVCVDSEMNNNVGLKSVRVIEIPHVYMIQTHRDIIKLSSRRSF</sequence>
<evidence type="ECO:0000256" key="12">
    <source>
        <dbReference type="ARBA" id="ARBA00023224"/>
    </source>
</evidence>
<evidence type="ECO:0000256" key="7">
    <source>
        <dbReference type="ARBA" id="ARBA00022989"/>
    </source>
</evidence>
<dbReference type="GO" id="GO:0007601">
    <property type="term" value="P:visual perception"/>
    <property type="evidence" value="ECO:0007669"/>
    <property type="project" value="UniProtKB-KW"/>
</dbReference>
<evidence type="ECO:0000256" key="1">
    <source>
        <dbReference type="ARBA" id="ARBA00004141"/>
    </source>
</evidence>
<dbReference type="EMBL" id="BMAW01099003">
    <property type="protein sequence ID" value="GFS87844.1"/>
    <property type="molecule type" value="Genomic_DNA"/>
</dbReference>
<keyword evidence="8" id="KW-0157">Chromophore</keyword>
<comment type="similarity">
    <text evidence="2 14">Belongs to the G-protein coupled receptor 1 family.</text>
</comment>
<organism evidence="17 18">
    <name type="scientific">Nephila pilipes</name>
    <name type="common">Giant wood spider</name>
    <name type="synonym">Nephila maculata</name>
    <dbReference type="NCBI Taxonomy" id="299642"/>
    <lineage>
        <taxon>Eukaryota</taxon>
        <taxon>Metazoa</taxon>
        <taxon>Ecdysozoa</taxon>
        <taxon>Arthropoda</taxon>
        <taxon>Chelicerata</taxon>
        <taxon>Arachnida</taxon>
        <taxon>Araneae</taxon>
        <taxon>Araneomorphae</taxon>
        <taxon>Entelegynae</taxon>
        <taxon>Araneoidea</taxon>
        <taxon>Nephilidae</taxon>
        <taxon>Nephila</taxon>
    </lineage>
</organism>
<dbReference type="InterPro" id="IPR000276">
    <property type="entry name" value="GPCR_Rhodpsn"/>
</dbReference>
<dbReference type="GO" id="GO:0016020">
    <property type="term" value="C:membrane"/>
    <property type="evidence" value="ECO:0007669"/>
    <property type="project" value="UniProtKB-SubCell"/>
</dbReference>
<dbReference type="Pfam" id="PF00001">
    <property type="entry name" value="7tm_1"/>
    <property type="match status" value="1"/>
</dbReference>
<evidence type="ECO:0000259" key="16">
    <source>
        <dbReference type="PROSITE" id="PS50262"/>
    </source>
</evidence>
<feature type="transmembrane region" description="Helical" evidence="15">
    <location>
        <begin position="93"/>
        <end position="114"/>
    </location>
</feature>
<evidence type="ECO:0000256" key="5">
    <source>
        <dbReference type="ARBA" id="ARBA00022692"/>
    </source>
</evidence>
<keyword evidence="11 14" id="KW-0675">Receptor</keyword>
<dbReference type="GO" id="GO:0007602">
    <property type="term" value="P:phototransduction"/>
    <property type="evidence" value="ECO:0007669"/>
    <property type="project" value="UniProtKB-KW"/>
</dbReference>
<keyword evidence="5 14" id="KW-0812">Transmembrane</keyword>
<keyword evidence="4" id="KW-0716">Sensory transduction</keyword>
<feature type="transmembrane region" description="Helical" evidence="15">
    <location>
        <begin position="50"/>
        <end position="72"/>
    </location>
</feature>
<dbReference type="InterPro" id="IPR027430">
    <property type="entry name" value="Retinal_BS"/>
</dbReference>
<keyword evidence="6" id="KW-0681">Retinal protein</keyword>
<keyword evidence="12 14" id="KW-0807">Transducer</keyword>
<dbReference type="InterPro" id="IPR050125">
    <property type="entry name" value="GPCR_opsins"/>
</dbReference>
<accession>A0A8X6TAK8</accession>
<dbReference type="PANTHER" id="PTHR24240">
    <property type="entry name" value="OPSIN"/>
    <property type="match status" value="1"/>
</dbReference>
<dbReference type="PROSITE" id="PS00238">
    <property type="entry name" value="OPSIN"/>
    <property type="match status" value="1"/>
</dbReference>
<evidence type="ECO:0000256" key="8">
    <source>
        <dbReference type="ARBA" id="ARBA00022991"/>
    </source>
</evidence>
<feature type="transmembrane region" description="Helical" evidence="15">
    <location>
        <begin position="140"/>
        <end position="162"/>
    </location>
</feature>
<evidence type="ECO:0000256" key="13">
    <source>
        <dbReference type="ARBA" id="ARBA00023305"/>
    </source>
</evidence>
<dbReference type="GO" id="GO:0009881">
    <property type="term" value="F:photoreceptor activity"/>
    <property type="evidence" value="ECO:0007669"/>
    <property type="project" value="UniProtKB-KW"/>
</dbReference>
<keyword evidence="7 15" id="KW-1133">Transmembrane helix</keyword>
<proteinExistence type="inferred from homology"/>
<evidence type="ECO:0000256" key="2">
    <source>
        <dbReference type="ARBA" id="ARBA00010663"/>
    </source>
</evidence>
<keyword evidence="10 15" id="KW-0472">Membrane</keyword>